<sequence>MGCHSFGDSEKQNGLVLENKLSTSTIDMGEVHYKMEIFLSKSNQFHELMATDAKDFETGEHLILDSLVISYTGVLVRCNSLHPMGMSMLLAKDLDCCS</sequence>
<accession>A0ABP1ANU3</accession>
<keyword evidence="2" id="KW-1185">Reference proteome</keyword>
<reference evidence="1" key="1">
    <citation type="submission" date="2024-03" db="EMBL/GenBank/DDBJ databases">
        <authorList>
            <consortium name="ELIXIR-Norway"/>
            <consortium name="Elixir Norway"/>
        </authorList>
    </citation>
    <scope>NUCLEOTIDE SEQUENCE</scope>
</reference>
<proteinExistence type="predicted"/>
<organism evidence="1 2">
    <name type="scientific">Sphagnum jensenii</name>
    <dbReference type="NCBI Taxonomy" id="128206"/>
    <lineage>
        <taxon>Eukaryota</taxon>
        <taxon>Viridiplantae</taxon>
        <taxon>Streptophyta</taxon>
        <taxon>Embryophyta</taxon>
        <taxon>Bryophyta</taxon>
        <taxon>Sphagnophytina</taxon>
        <taxon>Sphagnopsida</taxon>
        <taxon>Sphagnales</taxon>
        <taxon>Sphagnaceae</taxon>
        <taxon>Sphagnum</taxon>
    </lineage>
</organism>
<gene>
    <name evidence="1" type="ORF">CSSPJE1EN2_LOCUS7244</name>
</gene>
<dbReference type="EMBL" id="OZ023715">
    <property type="protein sequence ID" value="CAK9864249.1"/>
    <property type="molecule type" value="Genomic_DNA"/>
</dbReference>
<protein>
    <submittedName>
        <fullName evidence="1">Uncharacterized protein</fullName>
    </submittedName>
</protein>
<evidence type="ECO:0000313" key="1">
    <source>
        <dbReference type="EMBL" id="CAK9864249.1"/>
    </source>
</evidence>
<dbReference type="InterPro" id="IPR036882">
    <property type="entry name" value="Alba-like_dom_sf"/>
</dbReference>
<dbReference type="Gene3D" id="3.30.110.20">
    <property type="entry name" value="Alba-like domain"/>
    <property type="match status" value="1"/>
</dbReference>
<dbReference type="Proteomes" id="UP001497522">
    <property type="component" value="Chromosome 14"/>
</dbReference>
<name>A0ABP1ANU3_9BRYO</name>
<evidence type="ECO:0000313" key="2">
    <source>
        <dbReference type="Proteomes" id="UP001497522"/>
    </source>
</evidence>